<name>A0A179FYN4_METCM</name>
<reference evidence="4 5" key="1">
    <citation type="journal article" date="2016" name="PLoS Pathog.">
        <title>Biosynthesis of antibiotic leucinostatins in bio-control fungus Purpureocillium lilacinum and their inhibition on phytophthora revealed by genome mining.</title>
        <authorList>
            <person name="Wang G."/>
            <person name="Liu Z."/>
            <person name="Lin R."/>
            <person name="Li E."/>
            <person name="Mao Z."/>
            <person name="Ling J."/>
            <person name="Yang Y."/>
            <person name="Yin W.B."/>
            <person name="Xie B."/>
        </authorList>
    </citation>
    <scope>NUCLEOTIDE SEQUENCE [LARGE SCALE GENOMIC DNA]</scope>
    <source>
        <strain evidence="4">170</strain>
    </source>
</reference>
<keyword evidence="2" id="KW-0521">NADP</keyword>
<dbReference type="GO" id="GO:0016491">
    <property type="term" value="F:oxidoreductase activity"/>
    <property type="evidence" value="ECO:0007669"/>
    <property type="project" value="UniProtKB-KW"/>
</dbReference>
<dbReference type="PANTHER" id="PTHR43669">
    <property type="entry name" value="5-KETO-D-GLUCONATE 5-REDUCTASE"/>
    <property type="match status" value="1"/>
</dbReference>
<dbReference type="InterPro" id="IPR036291">
    <property type="entry name" value="NAD(P)-bd_dom_sf"/>
</dbReference>
<dbReference type="PRINTS" id="PR00081">
    <property type="entry name" value="GDHRDH"/>
</dbReference>
<proteinExistence type="inferred from homology"/>
<dbReference type="OrthoDB" id="37659at2759"/>
<dbReference type="Proteomes" id="UP000078397">
    <property type="component" value="Unassembled WGS sequence"/>
</dbReference>
<dbReference type="SUPFAM" id="SSF51735">
    <property type="entry name" value="NAD(P)-binding Rossmann-fold domains"/>
    <property type="match status" value="1"/>
</dbReference>
<comment type="caution">
    <text evidence="4">The sequence shown here is derived from an EMBL/GenBank/DDBJ whole genome shotgun (WGS) entry which is preliminary data.</text>
</comment>
<organism evidence="4 5">
    <name type="scientific">Pochonia chlamydosporia 170</name>
    <dbReference type="NCBI Taxonomy" id="1380566"/>
    <lineage>
        <taxon>Eukaryota</taxon>
        <taxon>Fungi</taxon>
        <taxon>Dikarya</taxon>
        <taxon>Ascomycota</taxon>
        <taxon>Pezizomycotina</taxon>
        <taxon>Sordariomycetes</taxon>
        <taxon>Hypocreomycetidae</taxon>
        <taxon>Hypocreales</taxon>
        <taxon>Clavicipitaceae</taxon>
        <taxon>Pochonia</taxon>
    </lineage>
</organism>
<dbReference type="EMBL" id="LSBJ02000002">
    <property type="protein sequence ID" value="OAQ70497.1"/>
    <property type="molecule type" value="Genomic_DNA"/>
</dbReference>
<dbReference type="RefSeq" id="XP_018147034.1">
    <property type="nucleotide sequence ID" value="XM_018291143.1"/>
</dbReference>
<accession>A0A179FYN4</accession>
<gene>
    <name evidence="4" type="ORF">VFPPC_13366</name>
</gene>
<dbReference type="GeneID" id="28855137"/>
<evidence type="ECO:0000256" key="2">
    <source>
        <dbReference type="ARBA" id="ARBA00022857"/>
    </source>
</evidence>
<dbReference type="InterPro" id="IPR002347">
    <property type="entry name" value="SDR_fam"/>
</dbReference>
<dbReference type="PROSITE" id="PS00061">
    <property type="entry name" value="ADH_SHORT"/>
    <property type="match status" value="1"/>
</dbReference>
<comment type="similarity">
    <text evidence="1">Belongs to the short-chain dehydrogenases/reductases (SDR) family.</text>
</comment>
<dbReference type="STRING" id="1380566.A0A179FYN4"/>
<dbReference type="PANTHER" id="PTHR43669:SF11">
    <property type="entry name" value="SHORT-CHAIN DEHYDROGENASE_OXIDOREDUCTASE"/>
    <property type="match status" value="1"/>
</dbReference>
<evidence type="ECO:0000256" key="3">
    <source>
        <dbReference type="ARBA" id="ARBA00023002"/>
    </source>
</evidence>
<dbReference type="KEGG" id="pchm:VFPPC_13366"/>
<dbReference type="AlphaFoldDB" id="A0A179FYN4"/>
<keyword evidence="3" id="KW-0560">Oxidoreductase</keyword>
<keyword evidence="5" id="KW-1185">Reference proteome</keyword>
<evidence type="ECO:0000313" key="5">
    <source>
        <dbReference type="Proteomes" id="UP000078397"/>
    </source>
</evidence>
<dbReference type="Pfam" id="PF00106">
    <property type="entry name" value="adh_short"/>
    <property type="match status" value="1"/>
</dbReference>
<dbReference type="Gene3D" id="3.40.50.720">
    <property type="entry name" value="NAD(P)-binding Rossmann-like Domain"/>
    <property type="match status" value="1"/>
</dbReference>
<evidence type="ECO:0000256" key="1">
    <source>
        <dbReference type="ARBA" id="ARBA00006484"/>
    </source>
</evidence>
<sequence length="266" mass="28861">MTFPYKCVLITGATSGIGLALAETIINNGSFVIAVGRRQDRLDQLVHKHGSDKLAAECFDISQIENLPDWTTSLLSKYPNLDAVLLNAGFQHRVNLLAPSPSLLPDITSELHTNYLSPLHTSILLLPHLQTLSKTHPTALIFVSSGLALVPSVLVPTYSAGKAALHSLSWCFRAQLADAFPGLRVVEIIPPAVQTELHTLQGLPAFGMPLEEFVEEAWRGLVSGREEVAVGMARESAERVEGERRMAFERFTSMVKGAGVAKGKDD</sequence>
<dbReference type="InterPro" id="IPR020904">
    <property type="entry name" value="Sc_DH/Rdtase_CS"/>
</dbReference>
<protein>
    <submittedName>
        <fullName evidence="4">Short chain dehydrogenase</fullName>
    </submittedName>
</protein>
<evidence type="ECO:0000313" key="4">
    <source>
        <dbReference type="EMBL" id="OAQ70497.1"/>
    </source>
</evidence>